<gene>
    <name evidence="3" type="ORF">PHAMO_210198</name>
</gene>
<feature type="domain" description="Peptidoglycan binding-like" evidence="2">
    <location>
        <begin position="10"/>
        <end position="59"/>
    </location>
</feature>
<evidence type="ECO:0000259" key="2">
    <source>
        <dbReference type="Pfam" id="PF01471"/>
    </source>
</evidence>
<dbReference type="STRING" id="1150626.PHAMO_210198"/>
<protein>
    <recommendedName>
        <fullName evidence="2">Peptidoglycan binding-like domain-containing protein</fullName>
    </recommendedName>
</protein>
<feature type="compositionally biased region" description="Basic residues" evidence="1">
    <location>
        <begin position="347"/>
        <end position="357"/>
    </location>
</feature>
<evidence type="ECO:0000313" key="4">
    <source>
        <dbReference type="Proteomes" id="UP000004169"/>
    </source>
</evidence>
<dbReference type="SUPFAM" id="SSF47090">
    <property type="entry name" value="PGBD-like"/>
    <property type="match status" value="1"/>
</dbReference>
<evidence type="ECO:0000256" key="1">
    <source>
        <dbReference type="SAM" id="MobiDB-lite"/>
    </source>
</evidence>
<dbReference type="AlphaFoldDB" id="H8FQP9"/>
<accession>H8FQP9</accession>
<dbReference type="Pfam" id="PF01471">
    <property type="entry name" value="PG_binding_1"/>
    <property type="match status" value="1"/>
</dbReference>
<name>H8FQP9_MAGML</name>
<evidence type="ECO:0000313" key="3">
    <source>
        <dbReference type="EMBL" id="CCG40687.1"/>
    </source>
</evidence>
<sequence>MGCSGADNFRPDVAKVETFLSDAGYYKPLTGDGPSGSHNANLDQAIRSFQKDKGLEVDGGLKPGGPTIGKIGSLLGGGEVQGQHAGNPGAQPQNFWGGPKGDWPEQGGITGTLPSPHDWDRLLQGHTINQEGIDANQGYAEMLLRDSDPSQTVRMLKRAIDNYGDQGRGDVADLLARFQKIDGAKAETLRRELHKATGEMLPYRLAPLGEGFREPTEEERIAAAPKAPFGSAQGADRWAAGNMADALLGKGDYTDAVTHFRGEIGRNRAQSMPYLAAVHEIMGEKNPALAARFATQMDKAGLTGRSRKRSRKDLEMPASCLLPFPQPSPLAPFHPPSLEKPISSFPRRNRFRRHRLPRSPQRASQLRYRQKPPRLFSGNLSRERVGR</sequence>
<dbReference type="Gene3D" id="1.10.101.10">
    <property type="entry name" value="PGBD-like superfamily/PGBD"/>
    <property type="match status" value="1"/>
</dbReference>
<dbReference type="Proteomes" id="UP000004169">
    <property type="component" value="Unassembled WGS sequence"/>
</dbReference>
<dbReference type="InterPro" id="IPR036365">
    <property type="entry name" value="PGBD-like_sf"/>
</dbReference>
<feature type="region of interest" description="Disordered" evidence="1">
    <location>
        <begin position="327"/>
        <end position="387"/>
    </location>
</feature>
<dbReference type="InterPro" id="IPR036366">
    <property type="entry name" value="PGBDSf"/>
</dbReference>
<comment type="caution">
    <text evidence="3">The sequence shown here is derived from an EMBL/GenBank/DDBJ whole genome shotgun (WGS) entry which is preliminary data.</text>
</comment>
<dbReference type="eggNOG" id="ENOG5033GEV">
    <property type="taxonomic scope" value="Bacteria"/>
</dbReference>
<proteinExistence type="predicted"/>
<organism evidence="3 4">
    <name type="scientific">Magnetospirillum molischianum DSM 120</name>
    <dbReference type="NCBI Taxonomy" id="1150626"/>
    <lineage>
        <taxon>Bacteria</taxon>
        <taxon>Pseudomonadati</taxon>
        <taxon>Pseudomonadota</taxon>
        <taxon>Alphaproteobacteria</taxon>
        <taxon>Rhodospirillales</taxon>
        <taxon>Rhodospirillaceae</taxon>
        <taxon>Magnetospirillum</taxon>
    </lineage>
</organism>
<dbReference type="InterPro" id="IPR002477">
    <property type="entry name" value="Peptidoglycan-bd-like"/>
</dbReference>
<reference evidence="3 4" key="1">
    <citation type="journal article" date="2012" name="J. Bacteriol.">
        <title>Draft Genome Sequence of the Purple Photosynthetic Bacterium Phaeospirillum molischianum DSM120, a Particularly Versatile Bacterium.</title>
        <authorList>
            <person name="Duquesne K."/>
            <person name="Prima V."/>
            <person name="Ji B."/>
            <person name="Rouy Z."/>
            <person name="Medigue C."/>
            <person name="Talla E."/>
            <person name="Sturgis J.N."/>
        </authorList>
    </citation>
    <scope>NUCLEOTIDE SEQUENCE [LARGE SCALE GENOMIC DNA]</scope>
    <source>
        <strain evidence="4">DSM120</strain>
    </source>
</reference>
<dbReference type="EMBL" id="CAHP01000014">
    <property type="protein sequence ID" value="CCG40687.1"/>
    <property type="molecule type" value="Genomic_DNA"/>
</dbReference>
<keyword evidence="4" id="KW-1185">Reference proteome</keyword>